<dbReference type="FunFam" id="1.20.1070.10:FF:000128">
    <property type="entry name" value="Seven TM Receptor"/>
    <property type="match status" value="1"/>
</dbReference>
<evidence type="ECO:0000256" key="2">
    <source>
        <dbReference type="ARBA" id="ARBA00022475"/>
    </source>
</evidence>
<keyword evidence="6" id="KW-0552">Olfaction</keyword>
<keyword evidence="5 19" id="KW-0812">Transmembrane</keyword>
<dbReference type="OrthoDB" id="5841262at2759"/>
<keyword evidence="9 19" id="KW-0472">Membrane</keyword>
<evidence type="ECO:0000256" key="5">
    <source>
        <dbReference type="ARBA" id="ARBA00022692"/>
    </source>
</evidence>
<dbReference type="InParanoid" id="O17872"/>
<dbReference type="FunCoup" id="O17872">
    <property type="interactions" value="3"/>
</dbReference>
<dbReference type="SUPFAM" id="SSF81321">
    <property type="entry name" value="Family A G protein-coupled receptor-like"/>
    <property type="match status" value="1"/>
</dbReference>
<dbReference type="GO" id="GO:0006935">
    <property type="term" value="P:chemotaxis"/>
    <property type="evidence" value="ECO:0007669"/>
    <property type="project" value="UniProtKB-KW"/>
</dbReference>
<dbReference type="GO" id="GO:0007186">
    <property type="term" value="P:G protein-coupled receptor signaling pathway"/>
    <property type="evidence" value="ECO:0000318"/>
    <property type="project" value="GO_Central"/>
</dbReference>
<dbReference type="CTD" id="185753"/>
<dbReference type="GO" id="GO:0038022">
    <property type="term" value="F:G protein-coupled olfactory receptor activity"/>
    <property type="evidence" value="ECO:0000318"/>
    <property type="project" value="GO_Central"/>
</dbReference>
<dbReference type="GO" id="GO:0005886">
    <property type="term" value="C:plasma membrane"/>
    <property type="evidence" value="ECO:0000318"/>
    <property type="project" value="GO_Central"/>
</dbReference>
<dbReference type="WormBase" id="F44G3.1">
    <property type="protein sequence ID" value="CE16033"/>
    <property type="gene ID" value="WBGene00006158"/>
    <property type="gene designation" value="str-103"/>
</dbReference>
<evidence type="ECO:0000256" key="18">
    <source>
        <dbReference type="ARBA" id="ARBA00082489"/>
    </source>
</evidence>
<evidence type="ECO:0000256" key="11">
    <source>
        <dbReference type="ARBA" id="ARBA00023180"/>
    </source>
</evidence>
<feature type="transmembrane region" description="Helical" evidence="19">
    <location>
        <begin position="95"/>
        <end position="115"/>
    </location>
</feature>
<dbReference type="PANTHER" id="PTHR22943">
    <property type="entry name" value="7-TRANSMEMBRANE DOMAIN RECEPTOR C.ELEGANS"/>
    <property type="match status" value="1"/>
</dbReference>
<evidence type="ECO:0000256" key="7">
    <source>
        <dbReference type="ARBA" id="ARBA00022989"/>
    </source>
</evidence>
<gene>
    <name evidence="20 22" type="primary">str-103</name>
    <name evidence="20" type="ORF">CELE_F44G3.1</name>
    <name evidence="22" type="ORF">F44G3.1</name>
</gene>
<comment type="subcellular location">
    <subcellularLocation>
        <location evidence="1">Cell projection</location>
        <location evidence="1">Cilium membrane</location>
        <topology evidence="1">Multi-pass membrane protein</topology>
    </subcellularLocation>
</comment>
<dbReference type="PhylomeDB" id="O17872"/>
<dbReference type="AlphaFoldDB" id="O17872"/>
<proteinExistence type="inferred from homology"/>
<keyword evidence="11" id="KW-0325">Glycoprotein</keyword>
<accession>O17872</accession>
<evidence type="ECO:0000256" key="3">
    <source>
        <dbReference type="ARBA" id="ARBA00022500"/>
    </source>
</evidence>
<dbReference type="Proteomes" id="UP000001940">
    <property type="component" value="Chromosome V"/>
</dbReference>
<dbReference type="UCSC" id="F44G3.1">
    <property type="organism name" value="c. elegans"/>
</dbReference>
<keyword evidence="2" id="KW-1003">Cell membrane</keyword>
<evidence type="ECO:0000313" key="22">
    <source>
        <dbReference type="WormBase" id="F44G3.1"/>
    </source>
</evidence>
<dbReference type="PANTHER" id="PTHR22943:SF137">
    <property type="entry name" value="SEVEN TM RECEPTOR"/>
    <property type="match status" value="1"/>
</dbReference>
<keyword evidence="8" id="KW-0969">Cilium</keyword>
<sequence length="339" mass="38972">MCSTSWIELTSYAETIGFSLSISLNSVLLLLISMMPKKTFGRYKYLMFSFSVLGIIYSCCDFWSKPNVYISKNAFAVFNVLKDTGFTKSFGSLAIGLYCSCYGMMLSLLTVHFYYRYLSVTSPLRLSRFSMKWAPLWTFLVFANSAIWFIVCYFVNGPTPVKDETFRLEFIRAYCMQPEKYSYAGPQFFYDDLFTGETRIHIPSFFSCGVMGCIMILTISAITFFGAQTYQHINRLSAISRSENKELQKQLFKTLVIQTIIPIIFMYIPVTIMILLPIFGLQIESTGNFIPIAVAIYPCFEPLVAMVCIKHFRKRITDFLTCKKLKKMLHSSVVRHSNN</sequence>
<keyword evidence="4" id="KW-0716">Sensory transduction</keyword>
<feature type="transmembrane region" description="Helical" evidence="19">
    <location>
        <begin position="289"/>
        <end position="309"/>
    </location>
</feature>
<evidence type="ECO:0000256" key="4">
    <source>
        <dbReference type="ARBA" id="ARBA00022606"/>
    </source>
</evidence>
<dbReference type="Gene3D" id="1.20.1070.10">
    <property type="entry name" value="Rhodopsin 7-helix transmembrane proteins"/>
    <property type="match status" value="1"/>
</dbReference>
<feature type="transmembrane region" description="Helical" evidence="19">
    <location>
        <begin position="204"/>
        <end position="227"/>
    </location>
</feature>
<dbReference type="AGR" id="WB:WBGene00006158"/>
<keyword evidence="12" id="KW-0966">Cell projection</keyword>
<protein>
    <recommendedName>
        <fullName evidence="16">Serpentine receptor class r-10</fullName>
    </recommendedName>
    <alternativeName>
        <fullName evidence="17">Odorant response abnormal protein 10</fullName>
    </alternativeName>
    <alternativeName>
        <fullName evidence="18">Olfactory receptor 10</fullName>
    </alternativeName>
</protein>
<evidence type="ECO:0000256" key="6">
    <source>
        <dbReference type="ARBA" id="ARBA00022725"/>
    </source>
</evidence>
<evidence type="ECO:0000256" key="1">
    <source>
        <dbReference type="ARBA" id="ARBA00004272"/>
    </source>
</evidence>
<organism evidence="20 21">
    <name type="scientific">Caenorhabditis elegans</name>
    <dbReference type="NCBI Taxonomy" id="6239"/>
    <lineage>
        <taxon>Eukaryota</taxon>
        <taxon>Metazoa</taxon>
        <taxon>Ecdysozoa</taxon>
        <taxon>Nematoda</taxon>
        <taxon>Chromadorea</taxon>
        <taxon>Rhabditida</taxon>
        <taxon>Rhabditina</taxon>
        <taxon>Rhabditomorpha</taxon>
        <taxon>Rhabditoidea</taxon>
        <taxon>Rhabditidae</taxon>
        <taxon>Peloderinae</taxon>
        <taxon>Caenorhabditis</taxon>
    </lineage>
</organism>
<evidence type="ECO:0000313" key="20">
    <source>
        <dbReference type="EMBL" id="CAB05513.1"/>
    </source>
</evidence>
<evidence type="ECO:0000256" key="16">
    <source>
        <dbReference type="ARBA" id="ARBA00067967"/>
    </source>
</evidence>
<keyword evidence="21" id="KW-1185">Reference proteome</keyword>
<dbReference type="InterPro" id="IPR019428">
    <property type="entry name" value="7TM_GPCR_serpentine_rcpt_Str"/>
</dbReference>
<dbReference type="GeneID" id="185753"/>
<dbReference type="GO" id="GO:0042048">
    <property type="term" value="P:olfactory behavior"/>
    <property type="evidence" value="ECO:0000318"/>
    <property type="project" value="GO_Central"/>
</dbReference>
<evidence type="ECO:0000256" key="8">
    <source>
        <dbReference type="ARBA" id="ARBA00023069"/>
    </source>
</evidence>
<reference evidence="20 21" key="1">
    <citation type="journal article" date="1998" name="Science">
        <title>Genome sequence of the nematode C. elegans: a platform for investigating biology.</title>
        <authorList>
            <consortium name="The C. elegans sequencing consortium"/>
            <person name="Sulson J.E."/>
            <person name="Waterston R."/>
        </authorList>
    </citation>
    <scope>NUCLEOTIDE SEQUENCE [LARGE SCALE GENOMIC DNA]</scope>
    <source>
        <strain evidence="20 21">Bristol N2</strain>
    </source>
</reference>
<dbReference type="eggNOG" id="ENOG502THG6">
    <property type="taxonomic scope" value="Eukaryota"/>
</dbReference>
<evidence type="ECO:0000256" key="19">
    <source>
        <dbReference type="SAM" id="Phobius"/>
    </source>
</evidence>
<keyword evidence="7 19" id="KW-1133">Transmembrane helix</keyword>
<comment type="similarity">
    <text evidence="14">Belongs to the nematode receptor-like protein str family.</text>
</comment>
<keyword evidence="3" id="KW-0145">Chemotaxis</keyword>
<feature type="transmembrane region" description="Helical" evidence="19">
    <location>
        <begin position="12"/>
        <end position="33"/>
    </location>
</feature>
<evidence type="ECO:0000256" key="17">
    <source>
        <dbReference type="ARBA" id="ARBA00078653"/>
    </source>
</evidence>
<dbReference type="GO" id="GO:0060170">
    <property type="term" value="C:ciliary membrane"/>
    <property type="evidence" value="ECO:0007669"/>
    <property type="project" value="UniProtKB-SubCell"/>
</dbReference>
<dbReference type="RefSeq" id="NP_507058.1">
    <property type="nucleotide sequence ID" value="NM_074657.1"/>
</dbReference>
<comment type="subunit">
    <text evidence="15">Interacts with odr-4.</text>
</comment>
<feature type="transmembrane region" description="Helical" evidence="19">
    <location>
        <begin position="255"/>
        <end position="283"/>
    </location>
</feature>
<evidence type="ECO:0000256" key="15">
    <source>
        <dbReference type="ARBA" id="ARBA00064300"/>
    </source>
</evidence>
<evidence type="ECO:0000256" key="13">
    <source>
        <dbReference type="ARBA" id="ARBA00054965"/>
    </source>
</evidence>
<dbReference type="HOGENOM" id="CLU_036335_2_1_1"/>
<dbReference type="KEGG" id="cel:CELE_F44G3.1"/>
<evidence type="ECO:0000256" key="14">
    <source>
        <dbReference type="ARBA" id="ARBA00061678"/>
    </source>
</evidence>
<feature type="transmembrane region" description="Helical" evidence="19">
    <location>
        <begin position="45"/>
        <end position="64"/>
    </location>
</feature>
<evidence type="ECO:0000256" key="9">
    <source>
        <dbReference type="ARBA" id="ARBA00023136"/>
    </source>
</evidence>
<dbReference type="PaxDb" id="6239-F44G3.1"/>
<dbReference type="Pfam" id="PF10326">
    <property type="entry name" value="7TM_GPCR_Str"/>
    <property type="match status" value="1"/>
</dbReference>
<comment type="function">
    <text evidence="13">An odorant receptor which affects chemotaxis to the volatile odorant diacetyl. Specifies AWA neuronal cell fate via the odr-7 pathway.</text>
</comment>
<feature type="transmembrane region" description="Helical" evidence="19">
    <location>
        <begin position="136"/>
        <end position="156"/>
    </location>
</feature>
<dbReference type="EMBL" id="BX284605">
    <property type="protein sequence ID" value="CAB05513.1"/>
    <property type="molecule type" value="Genomic_DNA"/>
</dbReference>
<dbReference type="OMA" id="CIMILTI"/>
<dbReference type="SMR" id="O17872"/>
<evidence type="ECO:0000313" key="21">
    <source>
        <dbReference type="Proteomes" id="UP000001940"/>
    </source>
</evidence>
<keyword evidence="10 20" id="KW-0675">Receptor</keyword>
<evidence type="ECO:0000256" key="12">
    <source>
        <dbReference type="ARBA" id="ARBA00023273"/>
    </source>
</evidence>
<dbReference type="PIR" id="T22195">
    <property type="entry name" value="T22195"/>
</dbReference>
<name>O17872_CAEEL</name>
<evidence type="ECO:0000256" key="10">
    <source>
        <dbReference type="ARBA" id="ARBA00023170"/>
    </source>
</evidence>